<dbReference type="SMR" id="A0A075BER0"/>
<reference evidence="1 2" key="1">
    <citation type="journal article" date="2014" name="PLoS ONE">
        <title>Improving the Safety of Staphylococcus aureus Polyvalent Phages by Their Production on a Staphylococcus xylosus Strain.</title>
        <authorList>
            <person name="El Haddad L."/>
            <person name="Ben Abdallah N."/>
            <person name="Plante P.L."/>
            <person name="Dumaresq J."/>
            <person name="Katsarava R."/>
            <person name="Labrie S."/>
            <person name="Corbeil J."/>
            <person name="St-Gelais D."/>
            <person name="Moineau S."/>
        </authorList>
    </citation>
    <scope>NUCLEOTIDE SEQUENCE [LARGE SCALE GENOMIC DNA]</scope>
</reference>
<sequence length="87" mass="10133">MSIEKKEEVIAHNEVVFRSLTQGLYVKEVDIYSDVVSYTKDVDEALAMPNTINFKNSRKYKKLIMNLDLEPLNKIQKVIYETHLEGL</sequence>
<organism evidence="1 2">
    <name type="scientific">Staphylococcus phage Team1</name>
    <dbReference type="NCBI Taxonomy" id="1262512"/>
    <lineage>
        <taxon>Viruses</taxon>
        <taxon>Duplodnaviria</taxon>
        <taxon>Heunggongvirae</taxon>
        <taxon>Uroviricota</taxon>
        <taxon>Caudoviricetes</taxon>
        <taxon>Herelleviridae</taxon>
        <taxon>Twortvirinae</taxon>
        <taxon>Kayvirus</taxon>
        <taxon>Kayvirus G1</taxon>
    </lineage>
</organism>
<dbReference type="Proteomes" id="UP000028568">
    <property type="component" value="Segment"/>
</dbReference>
<dbReference type="RefSeq" id="YP_009098189.1">
    <property type="nucleotide sequence ID" value="NC_025417.1"/>
</dbReference>
<dbReference type="EMBL" id="KC012913">
    <property type="protein sequence ID" value="AFX93306.1"/>
    <property type="molecule type" value="Genomic_DNA"/>
</dbReference>
<name>A0A075BER0_9CAUD</name>
<accession>A0A075BER0</accession>
<protein>
    <submittedName>
        <fullName evidence="1">Uncharacterized protein</fullName>
    </submittedName>
</protein>
<evidence type="ECO:0000313" key="2">
    <source>
        <dbReference type="Proteomes" id="UP000028568"/>
    </source>
</evidence>
<dbReference type="GeneID" id="22276452"/>
<proteinExistence type="predicted"/>
<dbReference type="KEGG" id="vg:22276452"/>
<evidence type="ECO:0000313" key="1">
    <source>
        <dbReference type="EMBL" id="AFX93306.1"/>
    </source>
</evidence>